<sequence length="196" mass="21908">MTVGRADGTVAEVIRDKIGANTSVIMYFQNTGHLPAKFNWGSQGPWWGLAFIPKIPGGFIEIKSDKPFTPMWAGVTRKTGGVGGSGTITIGGNSLYSVPIIQLPAQQLNKMLTETEPPLQLSGVLDYCDSLGKYSCRNFTLQYFREPLNRFALVFEEECPAFQTKIRNPDPNIDYFPPCEMAARERKMEEDARRKH</sequence>
<dbReference type="EMBL" id="OMOD01000153">
    <property type="protein sequence ID" value="SPF45313.1"/>
    <property type="molecule type" value="Genomic_DNA"/>
</dbReference>
<accession>A0A2U3L0B7</accession>
<reference evidence="2" key="1">
    <citation type="submission" date="2018-02" db="EMBL/GenBank/DDBJ databases">
        <authorList>
            <person name="Hausmann B."/>
        </authorList>
    </citation>
    <scope>NUCLEOTIDE SEQUENCE [LARGE SCALE GENOMIC DNA]</scope>
    <source>
        <strain evidence="2">Peat soil MAG SbA1</strain>
    </source>
</reference>
<evidence type="ECO:0000313" key="2">
    <source>
        <dbReference type="Proteomes" id="UP000238701"/>
    </source>
</evidence>
<proteinExistence type="predicted"/>
<evidence type="ECO:0000313" key="1">
    <source>
        <dbReference type="EMBL" id="SPF45313.1"/>
    </source>
</evidence>
<name>A0A2U3L0B7_9BACT</name>
<organism evidence="1 2">
    <name type="scientific">Candidatus Sulfotelmatobacter kueseliae</name>
    <dbReference type="NCBI Taxonomy" id="2042962"/>
    <lineage>
        <taxon>Bacteria</taxon>
        <taxon>Pseudomonadati</taxon>
        <taxon>Acidobacteriota</taxon>
        <taxon>Terriglobia</taxon>
        <taxon>Terriglobales</taxon>
        <taxon>Candidatus Korobacteraceae</taxon>
        <taxon>Candidatus Sulfotelmatobacter</taxon>
    </lineage>
</organism>
<protein>
    <submittedName>
        <fullName evidence="1">Uncharacterized protein</fullName>
    </submittedName>
</protein>
<gene>
    <name evidence="1" type="ORF">SBA1_580010</name>
</gene>
<dbReference type="Proteomes" id="UP000238701">
    <property type="component" value="Unassembled WGS sequence"/>
</dbReference>
<dbReference type="AlphaFoldDB" id="A0A2U3L0B7"/>